<dbReference type="Pfam" id="PF00113">
    <property type="entry name" value="Enolase_C"/>
    <property type="match status" value="1"/>
</dbReference>
<feature type="binding site" evidence="11">
    <location>
        <position position="302"/>
    </location>
    <ligand>
        <name>Mg(2+)</name>
        <dbReference type="ChEBI" id="CHEBI:18420"/>
    </ligand>
</feature>
<feature type="binding site" evidence="10">
    <location>
        <position position="378"/>
    </location>
    <ligand>
        <name>substrate</name>
    </ligand>
</feature>
<evidence type="ECO:0000256" key="3">
    <source>
        <dbReference type="ARBA" id="ARBA00012058"/>
    </source>
</evidence>
<evidence type="ECO:0000256" key="2">
    <source>
        <dbReference type="ARBA" id="ARBA00009604"/>
    </source>
</evidence>
<dbReference type="EMBL" id="PFET01000012">
    <property type="protein sequence ID" value="PJE75662.1"/>
    <property type="molecule type" value="Genomic_DNA"/>
</dbReference>
<dbReference type="InterPro" id="IPR020809">
    <property type="entry name" value="Enolase_CS"/>
</dbReference>
<evidence type="ECO:0000256" key="10">
    <source>
        <dbReference type="PIRSR" id="PIRSR001400-2"/>
    </source>
</evidence>
<feature type="binding site" evidence="10">
    <location>
        <position position="147"/>
    </location>
    <ligand>
        <name>substrate</name>
    </ligand>
</feature>
<evidence type="ECO:0000256" key="6">
    <source>
        <dbReference type="ARBA" id="ARBA00022842"/>
    </source>
</evidence>
<dbReference type="SMART" id="SM01193">
    <property type="entry name" value="Enolase_N"/>
    <property type="match status" value="1"/>
</dbReference>
<dbReference type="Gene3D" id="3.30.390.10">
    <property type="entry name" value="Enolase-like, N-terminal domain"/>
    <property type="match status" value="1"/>
</dbReference>
<dbReference type="SUPFAM" id="SSF51604">
    <property type="entry name" value="Enolase C-terminal domain-like"/>
    <property type="match status" value="1"/>
</dbReference>
<feature type="domain" description="Enolase N-terminal" evidence="13">
    <location>
        <begin position="3"/>
        <end position="121"/>
    </location>
</feature>
<evidence type="ECO:0000256" key="8">
    <source>
        <dbReference type="ARBA" id="ARBA00023239"/>
    </source>
</evidence>
<dbReference type="GO" id="GO:0000287">
    <property type="term" value="F:magnesium ion binding"/>
    <property type="evidence" value="ECO:0007669"/>
    <property type="project" value="InterPro"/>
</dbReference>
<evidence type="ECO:0000256" key="5">
    <source>
        <dbReference type="ARBA" id="ARBA00022525"/>
    </source>
</evidence>
<dbReference type="InterPro" id="IPR029017">
    <property type="entry name" value="Enolase-like_N"/>
</dbReference>
<evidence type="ECO:0000256" key="11">
    <source>
        <dbReference type="PIRSR" id="PIRSR001400-3"/>
    </source>
</evidence>
<keyword evidence="5" id="KW-0964">Secreted</keyword>
<proteinExistence type="inferred from homology"/>
<evidence type="ECO:0000256" key="9">
    <source>
        <dbReference type="PIRSR" id="PIRSR001400-1"/>
    </source>
</evidence>
<dbReference type="GO" id="GO:0000015">
    <property type="term" value="C:phosphopyruvate hydratase complex"/>
    <property type="evidence" value="ECO:0007669"/>
    <property type="project" value="InterPro"/>
</dbReference>
<feature type="active site" description="Proton donor" evidence="9">
    <location>
        <position position="199"/>
    </location>
</feature>
<feature type="domain" description="Enolase C-terminal TIM barrel" evidence="12">
    <location>
        <begin position="135"/>
        <end position="398"/>
    </location>
</feature>
<feature type="binding site" evidence="10">
    <location>
        <position position="156"/>
    </location>
    <ligand>
        <name>substrate</name>
    </ligand>
</feature>
<dbReference type="PANTHER" id="PTHR11902:SF1">
    <property type="entry name" value="ENOLASE"/>
    <property type="match status" value="1"/>
</dbReference>
<feature type="binding site" evidence="10">
    <location>
        <begin position="354"/>
        <end position="357"/>
    </location>
    <ligand>
        <name>substrate</name>
    </ligand>
</feature>
<evidence type="ECO:0000259" key="13">
    <source>
        <dbReference type="SMART" id="SM01193"/>
    </source>
</evidence>
<dbReference type="InterPro" id="IPR020811">
    <property type="entry name" value="Enolase_N"/>
</dbReference>
<keyword evidence="7" id="KW-0324">Glycolysis</keyword>
<comment type="cofactor">
    <cofactor evidence="11">
        <name>Mg(2+)</name>
        <dbReference type="ChEBI" id="CHEBI:18420"/>
    </cofactor>
    <text evidence="11">Mg(2+) is required for catalysis and for stabilizing the dimer.</text>
</comment>
<feature type="binding site" evidence="10">
    <location>
        <position position="276"/>
    </location>
    <ligand>
        <name>substrate</name>
    </ligand>
</feature>
<keyword evidence="11" id="KW-0479">Metal-binding</keyword>
<feature type="binding site" evidence="10">
    <location>
        <position position="302"/>
    </location>
    <ligand>
        <name>substrate</name>
    </ligand>
</feature>
<dbReference type="Proteomes" id="UP000231152">
    <property type="component" value="Unassembled WGS sequence"/>
</dbReference>
<dbReference type="AlphaFoldDB" id="A0A2M8LDY6"/>
<comment type="similarity">
    <text evidence="2">Belongs to the enolase family.</text>
</comment>
<protein>
    <recommendedName>
        <fullName evidence="4">Enolase</fullName>
        <ecNumber evidence="3">4.2.1.11</ecNumber>
    </recommendedName>
</protein>
<accession>A0A2M8LDY6</accession>
<feature type="binding site" evidence="11">
    <location>
        <position position="276"/>
    </location>
    <ligand>
        <name>Mg(2+)</name>
        <dbReference type="ChEBI" id="CHEBI:18420"/>
    </ligand>
</feature>
<dbReference type="PANTHER" id="PTHR11902">
    <property type="entry name" value="ENOLASE"/>
    <property type="match status" value="1"/>
</dbReference>
<dbReference type="SUPFAM" id="SSF54826">
    <property type="entry name" value="Enolase N-terminal domain-like"/>
    <property type="match status" value="1"/>
</dbReference>
<dbReference type="PRINTS" id="PR00148">
    <property type="entry name" value="ENOLASE"/>
</dbReference>
<reference evidence="14 15" key="1">
    <citation type="submission" date="2017-09" db="EMBL/GenBank/DDBJ databases">
        <title>Depth-based differentiation of microbial function through sediment-hosted aquifers and enrichment of novel symbionts in the deep terrestrial subsurface.</title>
        <authorList>
            <person name="Probst A.J."/>
            <person name="Ladd B."/>
            <person name="Jarett J.K."/>
            <person name="Geller-Mcgrath D.E."/>
            <person name="Sieber C.M."/>
            <person name="Emerson J.B."/>
            <person name="Anantharaman K."/>
            <person name="Thomas B.C."/>
            <person name="Malmstrom R."/>
            <person name="Stieglmeier M."/>
            <person name="Klingl A."/>
            <person name="Woyke T."/>
            <person name="Ryan C.M."/>
            <person name="Banfield J.F."/>
        </authorList>
    </citation>
    <scope>NUCLEOTIDE SEQUENCE [LARGE SCALE GENOMIC DNA]</scope>
    <source>
        <strain evidence="14">CG10_big_fil_rev_8_21_14_0_10_48_11</strain>
    </source>
</reference>
<keyword evidence="8" id="KW-0456">Lyase</keyword>
<dbReference type="InterPro" id="IPR000941">
    <property type="entry name" value="Enolase"/>
</dbReference>
<dbReference type="InterPro" id="IPR036849">
    <property type="entry name" value="Enolase-like_C_sf"/>
</dbReference>
<organism evidence="14 15">
    <name type="scientific">Candidatus Uhrbacteria bacterium CG10_big_fil_rev_8_21_14_0_10_48_11</name>
    <dbReference type="NCBI Taxonomy" id="1975037"/>
    <lineage>
        <taxon>Bacteria</taxon>
        <taxon>Candidatus Uhriibacteriota</taxon>
    </lineage>
</organism>
<evidence type="ECO:0000259" key="12">
    <source>
        <dbReference type="SMART" id="SM01192"/>
    </source>
</evidence>
<dbReference type="GO" id="GO:0006096">
    <property type="term" value="P:glycolytic process"/>
    <property type="evidence" value="ECO:0007669"/>
    <property type="project" value="UniProtKB-UniPathway"/>
</dbReference>
<dbReference type="GO" id="GO:0004634">
    <property type="term" value="F:phosphopyruvate hydratase activity"/>
    <property type="evidence" value="ECO:0007669"/>
    <property type="project" value="UniProtKB-EC"/>
</dbReference>
<dbReference type="PIRSF" id="PIRSF001400">
    <property type="entry name" value="Enolase"/>
    <property type="match status" value="1"/>
</dbReference>
<feature type="active site" description="Proton acceptor" evidence="9">
    <location>
        <position position="327"/>
    </location>
</feature>
<dbReference type="Pfam" id="PF03952">
    <property type="entry name" value="Enolase_N"/>
    <property type="match status" value="1"/>
</dbReference>
<comment type="pathway">
    <text evidence="1">Carbohydrate degradation; glycolysis; pyruvate from D-glyceraldehyde 3-phosphate: step 4/5.</text>
</comment>
<evidence type="ECO:0000256" key="7">
    <source>
        <dbReference type="ARBA" id="ARBA00023152"/>
    </source>
</evidence>
<comment type="caution">
    <text evidence="14">The sequence shown here is derived from an EMBL/GenBank/DDBJ whole genome shotgun (WGS) entry which is preliminary data.</text>
</comment>
<keyword evidence="6 11" id="KW-0460">Magnesium</keyword>
<feature type="binding site" evidence="11">
    <location>
        <position position="234"/>
    </location>
    <ligand>
        <name>Mg(2+)</name>
        <dbReference type="ChEBI" id="CHEBI:18420"/>
    </ligand>
</feature>
<dbReference type="SMART" id="SM01192">
    <property type="entry name" value="Enolase_C"/>
    <property type="match status" value="1"/>
</dbReference>
<gene>
    <name evidence="14" type="ORF">COV04_03625</name>
</gene>
<dbReference type="Gene3D" id="3.20.20.120">
    <property type="entry name" value="Enolase-like C-terminal domain"/>
    <property type="match status" value="1"/>
</dbReference>
<dbReference type="EC" id="4.2.1.11" evidence="3"/>
<evidence type="ECO:0000256" key="4">
    <source>
        <dbReference type="ARBA" id="ARBA00017068"/>
    </source>
</evidence>
<evidence type="ECO:0000313" key="15">
    <source>
        <dbReference type="Proteomes" id="UP000231152"/>
    </source>
</evidence>
<dbReference type="InterPro" id="IPR020810">
    <property type="entry name" value="Enolase_C"/>
</dbReference>
<sequence length="399" mass="43589">MKLDDLRVRKIFDSRGEPTIEVVALDGARVSHRAAVPSGKSRGSAEAKVFSYHEAEQSIEALRKAMLGREYGSVHEVDELLLGIDTTDTKAILGGNITLAISVALSRALAAEQSRQLSEVLHEEFFAHVSGAVRPRIYSNVINGGEHAANNLAIQEYMLVAAPKISYAELTQELVALYRTLGEQLRTSRKLEALPVGDEAGYCVDFKNNEEPLKILSSLIEESSLSDRLSLALDAAASSFYHDGSYRFGGKTINAGEMVEVYKKFTTEIPRLISIEDPFAEDDAEGFAALLEALPNLSVVGDDLTVTNPKRIEGFAERACISGVIIKPNQVGTVSESCRALEIARQHKLTTIVSHRSGETDDPFIIELAKAGSADAVKIGAPRNERINKYNELIRLYDE</sequence>
<dbReference type="PROSITE" id="PS00164">
    <property type="entry name" value="ENOLASE"/>
    <property type="match status" value="1"/>
</dbReference>
<evidence type="ECO:0000313" key="14">
    <source>
        <dbReference type="EMBL" id="PJE75662.1"/>
    </source>
</evidence>
<evidence type="ECO:0000256" key="1">
    <source>
        <dbReference type="ARBA" id="ARBA00005031"/>
    </source>
</evidence>
<name>A0A2M8LDY6_9BACT</name>
<dbReference type="UniPathway" id="UPA00109">
    <property type="reaction ID" value="UER00187"/>
</dbReference>